<dbReference type="NCBIfam" id="TIGR02722">
    <property type="entry name" value="lp"/>
    <property type="match status" value="1"/>
</dbReference>
<gene>
    <name evidence="2" type="ORF">EHSB41UT_02696</name>
</gene>
<dbReference type="AlphaFoldDB" id="A0A1X7AKW0"/>
<dbReference type="Gene3D" id="3.40.50.10610">
    <property type="entry name" value="ABC-type transport auxiliary lipoprotein component"/>
    <property type="match status" value="1"/>
</dbReference>
<organism evidence="2 3">
    <name type="scientific">Parendozoicomonas haliclonae</name>
    <dbReference type="NCBI Taxonomy" id="1960125"/>
    <lineage>
        <taxon>Bacteria</taxon>
        <taxon>Pseudomonadati</taxon>
        <taxon>Pseudomonadota</taxon>
        <taxon>Gammaproteobacteria</taxon>
        <taxon>Oceanospirillales</taxon>
        <taxon>Endozoicomonadaceae</taxon>
        <taxon>Parendozoicomonas</taxon>
    </lineage>
</organism>
<dbReference type="RefSeq" id="WP_087110733.1">
    <property type="nucleotide sequence ID" value="NZ_CBCSCN010000006.1"/>
</dbReference>
<accession>A0A1X7AKW0</accession>
<sequence>MKMKVLAGVMISATLLSGCATKTYYVDQMTGQATKQETVAGLNYRDFSDAASQMVQSMLNNPRLRHKDADKGAVNILVVSNIINDTTQRIDTDQLTKKIRIDLLNSGQFITTTAVGLNGAEDEMSQRVRELKSSKLVNQATVKGNNTVIAPDYSLSGKIIQRNFTLSDDKQEINYYLQMTMTHLETGLAFWEGEVPIVKQGDGRSVSW</sequence>
<protein>
    <recommendedName>
        <fullName evidence="1">Penicillin-binding protein activator LpoB</fullName>
    </recommendedName>
</protein>
<evidence type="ECO:0000256" key="1">
    <source>
        <dbReference type="NCBIfam" id="TIGR02722"/>
    </source>
</evidence>
<evidence type="ECO:0000313" key="3">
    <source>
        <dbReference type="Proteomes" id="UP000196573"/>
    </source>
</evidence>
<dbReference type="EMBL" id="FWPT01000006">
    <property type="protein sequence ID" value="SMA48327.1"/>
    <property type="molecule type" value="Genomic_DNA"/>
</dbReference>
<dbReference type="Proteomes" id="UP000196573">
    <property type="component" value="Unassembled WGS sequence"/>
</dbReference>
<name>A0A1X7AKW0_9GAMM</name>
<evidence type="ECO:0000313" key="2">
    <source>
        <dbReference type="EMBL" id="SMA48327.1"/>
    </source>
</evidence>
<keyword evidence="3" id="KW-1185">Reference proteome</keyword>
<dbReference type="InterPro" id="IPR014094">
    <property type="entry name" value="LpoB"/>
</dbReference>
<dbReference type="PROSITE" id="PS51257">
    <property type="entry name" value="PROKAR_LIPOPROTEIN"/>
    <property type="match status" value="1"/>
</dbReference>
<proteinExistence type="predicted"/>
<dbReference type="Pfam" id="PF13036">
    <property type="entry name" value="LpoB"/>
    <property type="match status" value="1"/>
</dbReference>
<dbReference type="OrthoDB" id="9803653at2"/>
<reference evidence="2 3" key="1">
    <citation type="submission" date="2017-03" db="EMBL/GenBank/DDBJ databases">
        <authorList>
            <person name="Afonso C.L."/>
            <person name="Miller P.J."/>
            <person name="Scott M.A."/>
            <person name="Spackman E."/>
            <person name="Goraichik I."/>
            <person name="Dimitrov K.M."/>
            <person name="Suarez D.L."/>
            <person name="Swayne D.E."/>
        </authorList>
    </citation>
    <scope>NUCLEOTIDE SEQUENCE [LARGE SCALE GENOMIC DNA]</scope>
    <source>
        <strain evidence="2">SB41UT1</strain>
    </source>
</reference>